<dbReference type="EMBL" id="JBHSXQ010000003">
    <property type="protein sequence ID" value="MFC6905845.1"/>
    <property type="molecule type" value="Genomic_DNA"/>
</dbReference>
<sequence length="328" mass="35678">MIQTKNIKRTFLLITVGVLVITSIIFVSSVIAESEVSEEEFIQPAPERGDPYFEATAPDGSWISYDNPRDEYRSPYLGEGSAKICIALHNENGEPIVGESIPNTTVAVPTGNSLSWHSSTDPITVQLPLTDHYDHPLDSDQFGTSDLPQGDGYLDSHCYEFHGLPNDDTITYAEAEIDGEHADEIDVVGYHQQTHAAWDSDVDPIADAESYEDVGGGWTFQPEASHGQVTVVLQLDTPEDDDTSSTGVDETNHDIEDESDEVNENEGVTQGESIGIEEDHNSDPSDSAAMEHDTDTEPSTNQDDEMPGFGVIGALVALAIIVLARTQR</sequence>
<evidence type="ECO:0000313" key="3">
    <source>
        <dbReference type="EMBL" id="MFC6905845.1"/>
    </source>
</evidence>
<feature type="compositionally biased region" description="Acidic residues" evidence="1">
    <location>
        <begin position="255"/>
        <end position="264"/>
    </location>
</feature>
<comment type="caution">
    <text evidence="3">The sequence shown here is derived from an EMBL/GenBank/DDBJ whole genome shotgun (WGS) entry which is preliminary data.</text>
</comment>
<keyword evidence="2" id="KW-0812">Transmembrane</keyword>
<feature type="transmembrane region" description="Helical" evidence="2">
    <location>
        <begin position="306"/>
        <end position="324"/>
    </location>
</feature>
<dbReference type="Proteomes" id="UP001596312">
    <property type="component" value="Unassembled WGS sequence"/>
</dbReference>
<evidence type="ECO:0000256" key="1">
    <source>
        <dbReference type="SAM" id="MobiDB-lite"/>
    </source>
</evidence>
<evidence type="ECO:0000256" key="2">
    <source>
        <dbReference type="SAM" id="Phobius"/>
    </source>
</evidence>
<feature type="region of interest" description="Disordered" evidence="1">
    <location>
        <begin position="237"/>
        <end position="308"/>
    </location>
</feature>
<gene>
    <name evidence="3" type="ORF">ACFQGH_11650</name>
</gene>
<dbReference type="RefSeq" id="WP_340604375.1">
    <property type="nucleotide sequence ID" value="NZ_JBBMXV010000003.1"/>
</dbReference>
<reference evidence="3 4" key="1">
    <citation type="journal article" date="2019" name="Int. J. Syst. Evol. Microbiol.">
        <title>The Global Catalogue of Microorganisms (GCM) 10K type strain sequencing project: providing services to taxonomists for standard genome sequencing and annotation.</title>
        <authorList>
            <consortium name="The Broad Institute Genomics Platform"/>
            <consortium name="The Broad Institute Genome Sequencing Center for Infectious Disease"/>
            <person name="Wu L."/>
            <person name="Ma J."/>
        </authorList>
    </citation>
    <scope>NUCLEOTIDE SEQUENCE [LARGE SCALE GENOMIC DNA]</scope>
    <source>
        <strain evidence="3 4">CGMCC 1.3240</strain>
    </source>
</reference>
<proteinExistence type="predicted"/>
<evidence type="ECO:0000313" key="4">
    <source>
        <dbReference type="Proteomes" id="UP001596312"/>
    </source>
</evidence>
<keyword evidence="4" id="KW-1185">Reference proteome</keyword>
<feature type="compositionally biased region" description="Basic and acidic residues" evidence="1">
    <location>
        <begin position="277"/>
        <end position="295"/>
    </location>
</feature>
<dbReference type="AlphaFoldDB" id="A0ABD5V6T1"/>
<organism evidence="3 4">
    <name type="scientific">Halalkalicoccus tibetensis</name>
    <dbReference type="NCBI Taxonomy" id="175632"/>
    <lineage>
        <taxon>Archaea</taxon>
        <taxon>Methanobacteriati</taxon>
        <taxon>Methanobacteriota</taxon>
        <taxon>Stenosarchaea group</taxon>
        <taxon>Halobacteria</taxon>
        <taxon>Halobacteriales</taxon>
        <taxon>Halococcaceae</taxon>
        <taxon>Halalkalicoccus</taxon>
    </lineage>
</organism>
<feature type="transmembrane region" description="Helical" evidence="2">
    <location>
        <begin position="12"/>
        <end position="32"/>
    </location>
</feature>
<accession>A0ABD5V6T1</accession>
<protein>
    <submittedName>
        <fullName evidence="3">PGF-CTERM sorting domain-containing protein</fullName>
    </submittedName>
</protein>
<name>A0ABD5V6T1_9EURY</name>
<keyword evidence="2" id="KW-0472">Membrane</keyword>
<keyword evidence="2" id="KW-1133">Transmembrane helix</keyword>